<keyword evidence="3" id="KW-1185">Reference proteome</keyword>
<dbReference type="RefSeq" id="WP_116852544.1">
    <property type="nucleotide sequence ID" value="NZ_QTJV01000002.1"/>
</dbReference>
<evidence type="ECO:0000256" key="1">
    <source>
        <dbReference type="SAM" id="SignalP"/>
    </source>
</evidence>
<keyword evidence="1" id="KW-0732">Signal</keyword>
<dbReference type="AlphaFoldDB" id="A0A3E1P4D7"/>
<comment type="caution">
    <text evidence="2">The sequence shown here is derived from an EMBL/GenBank/DDBJ whole genome shotgun (WGS) entry which is preliminary data.</text>
</comment>
<dbReference type="OrthoDB" id="627345at2"/>
<dbReference type="Proteomes" id="UP000261174">
    <property type="component" value="Unassembled WGS sequence"/>
</dbReference>
<protein>
    <submittedName>
        <fullName evidence="2">Uncharacterized protein</fullName>
    </submittedName>
</protein>
<sequence>MQKFIIPAVLACFTGLFACTKEGTTTTVTNIIRDTTLINTIVPGVVNADTLSAGIKVGYGSRITGEFPTASADAAAPTLDTLYNKVYKVIKSRYLVIYPPVTSGHIAGYYVQIAGAKSYFKIDYTQAYNLRKAQQANARGEVSGYYDSTIVFKLPAIISGDTFYVKYAAYDSLNRVSKPVTAQALILPEGNDQFTDSLVGSWRYAGNFNLYSNGTTSHDGFNLDTATATKNGYYSCTNNKLKQMDGGAYYLPATYYVYREIYKIEKYGWSSNYQNIYKDLNLDSSSCSNYVYNLASVAESGLRGMGGYSYDPVSKRLTMVHEESNKSNTSLAYETFYLNELTNTRMVISGMVSDGDTDDGTYYRLYIKQ</sequence>
<gene>
    <name evidence="2" type="ORF">DXN04_06580</name>
</gene>
<reference evidence="2 3" key="1">
    <citation type="submission" date="2018-08" db="EMBL/GenBank/DDBJ databases">
        <title>Chitinophaga sp. K20C18050901, a novel bacterium isolated from forest soil.</title>
        <authorList>
            <person name="Wang C."/>
        </authorList>
    </citation>
    <scope>NUCLEOTIDE SEQUENCE [LARGE SCALE GENOMIC DNA]</scope>
    <source>
        <strain evidence="2 3">K20C18050901</strain>
    </source>
</reference>
<name>A0A3E1P4D7_9BACT</name>
<dbReference type="PROSITE" id="PS51257">
    <property type="entry name" value="PROKAR_LIPOPROTEIN"/>
    <property type="match status" value="1"/>
</dbReference>
<evidence type="ECO:0000313" key="3">
    <source>
        <dbReference type="Proteomes" id="UP000261174"/>
    </source>
</evidence>
<evidence type="ECO:0000313" key="2">
    <source>
        <dbReference type="EMBL" id="RFM35059.1"/>
    </source>
</evidence>
<dbReference type="EMBL" id="QTJV01000002">
    <property type="protein sequence ID" value="RFM35059.1"/>
    <property type="molecule type" value="Genomic_DNA"/>
</dbReference>
<feature type="chain" id="PRO_5017591393" evidence="1">
    <location>
        <begin position="19"/>
        <end position="369"/>
    </location>
</feature>
<feature type="signal peptide" evidence="1">
    <location>
        <begin position="1"/>
        <end position="18"/>
    </location>
</feature>
<proteinExistence type="predicted"/>
<accession>A0A3E1P4D7</accession>
<organism evidence="2 3">
    <name type="scientific">Chitinophaga silvisoli</name>
    <dbReference type="NCBI Taxonomy" id="2291814"/>
    <lineage>
        <taxon>Bacteria</taxon>
        <taxon>Pseudomonadati</taxon>
        <taxon>Bacteroidota</taxon>
        <taxon>Chitinophagia</taxon>
        <taxon>Chitinophagales</taxon>
        <taxon>Chitinophagaceae</taxon>
        <taxon>Chitinophaga</taxon>
    </lineage>
</organism>